<reference evidence="2" key="2">
    <citation type="submission" date="2018-04" db="EMBL/GenBank/DDBJ databases">
        <title>OnivRS2 (Oryza nivara Reference Sequence Version 2).</title>
        <authorList>
            <person name="Zhang J."/>
            <person name="Kudrna D."/>
            <person name="Lee S."/>
            <person name="Talag J."/>
            <person name="Rajasekar S."/>
            <person name="Welchert J."/>
            <person name="Hsing Y.-I."/>
            <person name="Wing R.A."/>
        </authorList>
    </citation>
    <scope>NUCLEOTIDE SEQUENCE [LARGE SCALE GENOMIC DNA]</scope>
    <source>
        <strain evidence="2">SL10</strain>
    </source>
</reference>
<evidence type="ECO:0000313" key="2">
    <source>
        <dbReference type="EnsemblPlants" id="ONIVA02G23980.1"/>
    </source>
</evidence>
<feature type="compositionally biased region" description="Basic and acidic residues" evidence="1">
    <location>
        <begin position="77"/>
        <end position="93"/>
    </location>
</feature>
<dbReference type="EnsemblPlants" id="ONIVA02G23980.1">
    <property type="protein sequence ID" value="ONIVA02G23980.1"/>
    <property type="gene ID" value="ONIVA02G23980"/>
</dbReference>
<sequence length="239" mass="25378">MPPASLAPTVSAAVSSAGEPPMVKEWLRLLGHLVTGCRKLPAPALLGQTTWSRCQGHVLVDLLAAAAGDACDRGRRVDEQRAAHDVGDRRRSDGSGAARPCACAWLLAAIDLVGCLVDQSEKEVKVAGVSLSFLFLSSRPYTGSTATPSAAGDVTDGDHELCRIGVVRHRVAELKPNDEAAGHECGDLDEQHELTLLLPLRHRPLLESPLHTGSVIIVVLPPPPPIRSMLAPYLYPPLP</sequence>
<organism evidence="2">
    <name type="scientific">Oryza nivara</name>
    <name type="common">Indian wild rice</name>
    <name type="synonym">Oryza sativa f. spontanea</name>
    <dbReference type="NCBI Taxonomy" id="4536"/>
    <lineage>
        <taxon>Eukaryota</taxon>
        <taxon>Viridiplantae</taxon>
        <taxon>Streptophyta</taxon>
        <taxon>Embryophyta</taxon>
        <taxon>Tracheophyta</taxon>
        <taxon>Spermatophyta</taxon>
        <taxon>Magnoliopsida</taxon>
        <taxon>Liliopsida</taxon>
        <taxon>Poales</taxon>
        <taxon>Poaceae</taxon>
        <taxon>BOP clade</taxon>
        <taxon>Oryzoideae</taxon>
        <taxon>Oryzeae</taxon>
        <taxon>Oryzinae</taxon>
        <taxon>Oryza</taxon>
    </lineage>
</organism>
<name>A0A0E0G8R9_ORYNI</name>
<evidence type="ECO:0000313" key="3">
    <source>
        <dbReference type="Proteomes" id="UP000006591"/>
    </source>
</evidence>
<protein>
    <submittedName>
        <fullName evidence="2">Uncharacterized protein</fullName>
    </submittedName>
</protein>
<keyword evidence="3" id="KW-1185">Reference proteome</keyword>
<dbReference type="AlphaFoldDB" id="A0A0E0G8R9"/>
<dbReference type="HOGENOM" id="CLU_1162712_0_0_1"/>
<dbReference type="Gramene" id="ONIVA02G23980.1">
    <property type="protein sequence ID" value="ONIVA02G23980.1"/>
    <property type="gene ID" value="ONIVA02G23980"/>
</dbReference>
<evidence type="ECO:0000256" key="1">
    <source>
        <dbReference type="SAM" id="MobiDB-lite"/>
    </source>
</evidence>
<dbReference type="OMA" id="RPCACAW"/>
<accession>A0A0E0G8R9</accession>
<feature type="region of interest" description="Disordered" evidence="1">
    <location>
        <begin position="77"/>
        <end position="97"/>
    </location>
</feature>
<dbReference type="Proteomes" id="UP000006591">
    <property type="component" value="Chromosome 2"/>
</dbReference>
<proteinExistence type="predicted"/>
<reference evidence="2" key="1">
    <citation type="submission" date="2015-04" db="UniProtKB">
        <authorList>
            <consortium name="EnsemblPlants"/>
        </authorList>
    </citation>
    <scope>IDENTIFICATION</scope>
    <source>
        <strain evidence="2">SL10</strain>
    </source>
</reference>